<proteinExistence type="predicted"/>
<evidence type="ECO:0000256" key="1">
    <source>
        <dbReference type="SAM" id="MobiDB-lite"/>
    </source>
</evidence>
<gene>
    <name evidence="2" type="ORF">C4532_00345</name>
</gene>
<protein>
    <submittedName>
        <fullName evidence="2">Uncharacterized protein</fullName>
    </submittedName>
</protein>
<dbReference type="AlphaFoldDB" id="A0A419F9S1"/>
<feature type="region of interest" description="Disordered" evidence="1">
    <location>
        <begin position="1"/>
        <end position="23"/>
    </location>
</feature>
<sequence>MTHRDASPKQAKDEGGRRPMAKGDTELIDWKEVVKYSDSASCEFVTQVTHLFVFFLQKCG</sequence>
<evidence type="ECO:0000313" key="3">
    <source>
        <dbReference type="Proteomes" id="UP000285961"/>
    </source>
</evidence>
<name>A0A419F9S1_9BACT</name>
<evidence type="ECO:0000313" key="2">
    <source>
        <dbReference type="EMBL" id="RJP75425.1"/>
    </source>
</evidence>
<accession>A0A419F9S1</accession>
<comment type="caution">
    <text evidence="2">The sequence shown here is derived from an EMBL/GenBank/DDBJ whole genome shotgun (WGS) entry which is preliminary data.</text>
</comment>
<organism evidence="2 3">
    <name type="scientific">Candidatus Abyssobacteria bacterium SURF_17</name>
    <dbReference type="NCBI Taxonomy" id="2093361"/>
    <lineage>
        <taxon>Bacteria</taxon>
        <taxon>Pseudomonadati</taxon>
        <taxon>Candidatus Hydrogenedentota</taxon>
        <taxon>Candidatus Abyssobacteria</taxon>
    </lineage>
</organism>
<dbReference type="Proteomes" id="UP000285961">
    <property type="component" value="Unassembled WGS sequence"/>
</dbReference>
<reference evidence="2 3" key="1">
    <citation type="journal article" date="2017" name="ISME J.">
        <title>Energy and carbon metabolisms in a deep terrestrial subsurface fluid microbial community.</title>
        <authorList>
            <person name="Momper L."/>
            <person name="Jungbluth S.P."/>
            <person name="Lee M.D."/>
            <person name="Amend J.P."/>
        </authorList>
    </citation>
    <scope>NUCLEOTIDE SEQUENCE [LARGE SCALE GENOMIC DNA]</scope>
    <source>
        <strain evidence="2">SURF_17</strain>
    </source>
</reference>
<dbReference type="EMBL" id="QZKI01000003">
    <property type="protein sequence ID" value="RJP75425.1"/>
    <property type="molecule type" value="Genomic_DNA"/>
</dbReference>